<sequence>MALKLVKDAPTVWNYLNGVVNLYKPAGVTVQQVRNTIIHNLCRDLNQLEVRPSLQRVVIENNLDAKLVVRKVEDLSDNVLVTGPRYQPDDIKCRFCANHGRFTSGVIVLGINNGTNLAFRLQQNRPLRVYRVTGFLGKATETHFAESRVTARATINHIGSEKIGRLLASIQASHQRKMFELSGIDIQSQAAYELACKGTIRPADNRQPMIYGIRLAEYRKPFFTIEIHAINETEAYLGELIHEIGINLKSCAHCTSVRCIRHGHFLLEDSLLKKDWNLQNIISGMAHTNKLINQHPDMLRQNSSSLREMEEAADGHPDR</sequence>
<dbReference type="VEuPathDB" id="VectorBase:AEPI002062"/>
<dbReference type="InterPro" id="IPR002501">
    <property type="entry name" value="PsdUridine_synth_N"/>
</dbReference>
<evidence type="ECO:0000313" key="3">
    <source>
        <dbReference type="EnsemblMetazoa" id="AEPI002062-PA"/>
    </source>
</evidence>
<comment type="similarity">
    <text evidence="1">Belongs to the pseudouridine synthase TruB family.</text>
</comment>
<protein>
    <recommendedName>
        <fullName evidence="2">Pseudouridine synthase II N-terminal domain-containing protein</fullName>
    </recommendedName>
</protein>
<dbReference type="Pfam" id="PF01509">
    <property type="entry name" value="TruB_N"/>
    <property type="match status" value="1"/>
</dbReference>
<dbReference type="AlphaFoldDB" id="A0A182P574"/>
<reference evidence="3" key="2">
    <citation type="submission" date="2020-05" db="UniProtKB">
        <authorList>
            <consortium name="EnsemblMetazoa"/>
        </authorList>
    </citation>
    <scope>IDENTIFICATION</scope>
    <source>
        <strain evidence="3">Epiroticus2</strain>
    </source>
</reference>
<feature type="domain" description="Pseudouridine synthase II N-terminal" evidence="2">
    <location>
        <begin position="102"/>
        <end position="232"/>
    </location>
</feature>
<dbReference type="GO" id="GO:0003723">
    <property type="term" value="F:RNA binding"/>
    <property type="evidence" value="ECO:0007669"/>
    <property type="project" value="InterPro"/>
</dbReference>
<dbReference type="EnsemblMetazoa" id="AEPI002062-RA">
    <property type="protein sequence ID" value="AEPI002062-PA"/>
    <property type="gene ID" value="AEPI002062"/>
</dbReference>
<dbReference type="Proteomes" id="UP000075885">
    <property type="component" value="Unassembled WGS sequence"/>
</dbReference>
<dbReference type="PANTHER" id="PTHR13195:SF0">
    <property type="entry name" value="PSEUDOURIDYLATE SYNTHASE TRUB2, MITOCHONDRIAL"/>
    <property type="match status" value="1"/>
</dbReference>
<proteinExistence type="inferred from homology"/>
<dbReference type="InterPro" id="IPR020103">
    <property type="entry name" value="PsdUridine_synth_cat_dom_sf"/>
</dbReference>
<evidence type="ECO:0000313" key="4">
    <source>
        <dbReference type="Proteomes" id="UP000075885"/>
    </source>
</evidence>
<dbReference type="CDD" id="cd02868">
    <property type="entry name" value="PseudoU_synth_hTruB2_like"/>
    <property type="match status" value="1"/>
</dbReference>
<keyword evidence="4" id="KW-1185">Reference proteome</keyword>
<dbReference type="PANTHER" id="PTHR13195">
    <property type="entry name" value="PSEUDOURIDINE SYNTHASE-RELATED"/>
    <property type="match status" value="1"/>
</dbReference>
<dbReference type="STRING" id="199890.A0A182P574"/>
<dbReference type="SUPFAM" id="SSF55120">
    <property type="entry name" value="Pseudouridine synthase"/>
    <property type="match status" value="1"/>
</dbReference>
<reference evidence="4" key="1">
    <citation type="submission" date="2013-03" db="EMBL/GenBank/DDBJ databases">
        <title>The Genome Sequence of Anopheles epiroticus epiroticus2.</title>
        <authorList>
            <consortium name="The Broad Institute Genomics Platform"/>
            <person name="Neafsey D.E."/>
            <person name="Howell P."/>
            <person name="Walker B."/>
            <person name="Young S.K."/>
            <person name="Zeng Q."/>
            <person name="Gargeya S."/>
            <person name="Fitzgerald M."/>
            <person name="Haas B."/>
            <person name="Abouelleil A."/>
            <person name="Allen A.W."/>
            <person name="Alvarado L."/>
            <person name="Arachchi H.M."/>
            <person name="Berlin A.M."/>
            <person name="Chapman S.B."/>
            <person name="Gainer-Dewar J."/>
            <person name="Goldberg J."/>
            <person name="Griggs A."/>
            <person name="Gujja S."/>
            <person name="Hansen M."/>
            <person name="Howarth C."/>
            <person name="Imamovic A."/>
            <person name="Ireland A."/>
            <person name="Larimer J."/>
            <person name="McCowan C."/>
            <person name="Murphy C."/>
            <person name="Pearson M."/>
            <person name="Poon T.W."/>
            <person name="Priest M."/>
            <person name="Roberts A."/>
            <person name="Saif S."/>
            <person name="Shea T."/>
            <person name="Sisk P."/>
            <person name="Sykes S."/>
            <person name="Wortman J."/>
            <person name="Nusbaum C."/>
            <person name="Birren B."/>
        </authorList>
    </citation>
    <scope>NUCLEOTIDE SEQUENCE [LARGE SCALE GENOMIC DNA]</scope>
    <source>
        <strain evidence="4">Epiroticus2</strain>
    </source>
</reference>
<organism evidence="3 4">
    <name type="scientific">Anopheles epiroticus</name>
    <dbReference type="NCBI Taxonomy" id="199890"/>
    <lineage>
        <taxon>Eukaryota</taxon>
        <taxon>Metazoa</taxon>
        <taxon>Ecdysozoa</taxon>
        <taxon>Arthropoda</taxon>
        <taxon>Hexapoda</taxon>
        <taxon>Insecta</taxon>
        <taxon>Pterygota</taxon>
        <taxon>Neoptera</taxon>
        <taxon>Endopterygota</taxon>
        <taxon>Diptera</taxon>
        <taxon>Nematocera</taxon>
        <taxon>Culicoidea</taxon>
        <taxon>Culicidae</taxon>
        <taxon>Anophelinae</taxon>
        <taxon>Anopheles</taxon>
    </lineage>
</organism>
<dbReference type="GO" id="GO:0006396">
    <property type="term" value="P:RNA processing"/>
    <property type="evidence" value="ECO:0007669"/>
    <property type="project" value="InterPro"/>
</dbReference>
<accession>A0A182P574</accession>
<evidence type="ECO:0000256" key="1">
    <source>
        <dbReference type="ARBA" id="ARBA00008999"/>
    </source>
</evidence>
<dbReference type="GO" id="GO:0009982">
    <property type="term" value="F:pseudouridine synthase activity"/>
    <property type="evidence" value="ECO:0007669"/>
    <property type="project" value="InterPro"/>
</dbReference>
<evidence type="ECO:0000259" key="2">
    <source>
        <dbReference type="Pfam" id="PF01509"/>
    </source>
</evidence>
<dbReference type="InterPro" id="IPR039048">
    <property type="entry name" value="Trub2"/>
</dbReference>
<name>A0A182P574_9DIPT</name>
<dbReference type="GO" id="GO:0001522">
    <property type="term" value="P:pseudouridine synthesis"/>
    <property type="evidence" value="ECO:0007669"/>
    <property type="project" value="InterPro"/>
</dbReference>
<dbReference type="Gene3D" id="3.30.2350.10">
    <property type="entry name" value="Pseudouridine synthase"/>
    <property type="match status" value="1"/>
</dbReference>